<dbReference type="Proteomes" id="UP000185766">
    <property type="component" value="Unassembled WGS sequence"/>
</dbReference>
<keyword evidence="7 10" id="KW-0822">Tryptophan biosynthesis</keyword>
<evidence type="ECO:0000259" key="11">
    <source>
        <dbReference type="Pfam" id="PF00697"/>
    </source>
</evidence>
<dbReference type="Pfam" id="PF00697">
    <property type="entry name" value="PRAI"/>
    <property type="match status" value="1"/>
</dbReference>
<dbReference type="Gene3D" id="3.20.20.70">
    <property type="entry name" value="Aldolase class I"/>
    <property type="match status" value="1"/>
</dbReference>
<dbReference type="InterPro" id="IPR001240">
    <property type="entry name" value="PRAI_dom"/>
</dbReference>
<evidence type="ECO:0000256" key="10">
    <source>
        <dbReference type="HAMAP-Rule" id="MF_00135"/>
    </source>
</evidence>
<dbReference type="GO" id="GO:0004640">
    <property type="term" value="F:phosphoribosylanthranilate isomerase activity"/>
    <property type="evidence" value="ECO:0007669"/>
    <property type="project" value="UniProtKB-UniRule"/>
</dbReference>
<proteinExistence type="inferred from homology"/>
<name>A0A1H7RLY2_9GAMM</name>
<evidence type="ECO:0000256" key="7">
    <source>
        <dbReference type="ARBA" id="ARBA00022822"/>
    </source>
</evidence>
<dbReference type="NCBIfam" id="NF002299">
    <property type="entry name" value="PRK01222.1-6"/>
    <property type="match status" value="1"/>
</dbReference>
<gene>
    <name evidence="10" type="primary">trpF</name>
    <name evidence="12" type="ORF">SAMN05216214_11543</name>
</gene>
<dbReference type="SUPFAM" id="SSF51366">
    <property type="entry name" value="Ribulose-phoshate binding barrel"/>
    <property type="match status" value="1"/>
</dbReference>
<evidence type="ECO:0000313" key="13">
    <source>
        <dbReference type="Proteomes" id="UP000185766"/>
    </source>
</evidence>
<evidence type="ECO:0000256" key="5">
    <source>
        <dbReference type="ARBA" id="ARBA00022272"/>
    </source>
</evidence>
<dbReference type="InterPro" id="IPR013785">
    <property type="entry name" value="Aldolase_TIM"/>
</dbReference>
<dbReference type="CDD" id="cd00405">
    <property type="entry name" value="PRAI"/>
    <property type="match status" value="1"/>
</dbReference>
<dbReference type="EC" id="5.3.1.24" evidence="4 10"/>
<protein>
    <recommendedName>
        <fullName evidence="5 10">N-(5'-phosphoribosyl)anthranilate isomerase</fullName>
        <shortName evidence="10">PRAI</shortName>
        <ecNumber evidence="4 10">5.3.1.24</ecNumber>
    </recommendedName>
</protein>
<dbReference type="GO" id="GO:0000162">
    <property type="term" value="P:L-tryptophan biosynthetic process"/>
    <property type="evidence" value="ECO:0007669"/>
    <property type="project" value="UniProtKB-UniRule"/>
</dbReference>
<keyword evidence="13" id="KW-1185">Reference proteome</keyword>
<dbReference type="FunFam" id="3.20.20.70:FF:000075">
    <property type="entry name" value="Tryptophan biosynthesis protein TRP1"/>
    <property type="match status" value="1"/>
</dbReference>
<evidence type="ECO:0000256" key="4">
    <source>
        <dbReference type="ARBA" id="ARBA00012572"/>
    </source>
</evidence>
<dbReference type="InterPro" id="IPR044643">
    <property type="entry name" value="TrpF_fam"/>
</dbReference>
<reference evidence="12 13" key="1">
    <citation type="submission" date="2016-10" db="EMBL/GenBank/DDBJ databases">
        <authorList>
            <person name="de Groot N.N."/>
        </authorList>
    </citation>
    <scope>NUCLEOTIDE SEQUENCE [LARGE SCALE GENOMIC DNA]</scope>
    <source>
        <strain evidence="12 13">JCM 19513</strain>
    </source>
</reference>
<dbReference type="UniPathway" id="UPA00035">
    <property type="reaction ID" value="UER00042"/>
</dbReference>
<organism evidence="12 13">
    <name type="scientific">Atopomonas hussainii</name>
    <dbReference type="NCBI Taxonomy" id="1429083"/>
    <lineage>
        <taxon>Bacteria</taxon>
        <taxon>Pseudomonadati</taxon>
        <taxon>Pseudomonadota</taxon>
        <taxon>Gammaproteobacteria</taxon>
        <taxon>Pseudomonadales</taxon>
        <taxon>Pseudomonadaceae</taxon>
        <taxon>Atopomonas</taxon>
    </lineage>
</organism>
<evidence type="ECO:0000256" key="3">
    <source>
        <dbReference type="ARBA" id="ARBA00007571"/>
    </source>
</evidence>
<keyword evidence="9 10" id="KW-0413">Isomerase</keyword>
<dbReference type="InterPro" id="IPR011060">
    <property type="entry name" value="RibuloseP-bd_barrel"/>
</dbReference>
<keyword evidence="8 10" id="KW-0057">Aromatic amino acid biosynthesis</keyword>
<dbReference type="EMBL" id="FOAS01000015">
    <property type="protein sequence ID" value="SEL61155.1"/>
    <property type="molecule type" value="Genomic_DNA"/>
</dbReference>
<dbReference type="AlphaFoldDB" id="A0A1H7RLY2"/>
<feature type="domain" description="N-(5'phosphoribosyl) anthranilate isomerase (PRAI)" evidence="11">
    <location>
        <begin position="10"/>
        <end position="205"/>
    </location>
</feature>
<accession>A0A1H7RLY2</accession>
<sequence length="209" mass="22608">MSTIVKRTRVKMCGITRLEDALAAIEAGADALGFVFYKPSPRYIEPVKARDIIRQLPPFVARVGLFVDAPRCEVLEITELLSLDLLQFHGDETPAYCQGFHQPYMKALRVRTADEAAEQAALHANASAILLDAYVEGVPGGTGQAFDWQQIPTLKQPLVLAGGLSAANVQQAIRQVRPFAVDVSGGIEASKGIKDTGKMQAFMQQVLGA</sequence>
<comment type="similarity">
    <text evidence="3 10">Belongs to the TrpF family.</text>
</comment>
<keyword evidence="6 10" id="KW-0028">Amino-acid biosynthesis</keyword>
<evidence type="ECO:0000256" key="2">
    <source>
        <dbReference type="ARBA" id="ARBA00004664"/>
    </source>
</evidence>
<dbReference type="PANTHER" id="PTHR42894:SF1">
    <property type="entry name" value="N-(5'-PHOSPHORIBOSYL)ANTHRANILATE ISOMERASE"/>
    <property type="match status" value="1"/>
</dbReference>
<evidence type="ECO:0000256" key="8">
    <source>
        <dbReference type="ARBA" id="ARBA00023141"/>
    </source>
</evidence>
<comment type="pathway">
    <text evidence="2 10">Amino-acid biosynthesis; L-tryptophan biosynthesis; L-tryptophan from chorismate: step 3/5.</text>
</comment>
<evidence type="ECO:0000256" key="6">
    <source>
        <dbReference type="ARBA" id="ARBA00022605"/>
    </source>
</evidence>
<dbReference type="STRING" id="1429083.GCA_001885685_01172"/>
<evidence type="ECO:0000313" key="12">
    <source>
        <dbReference type="EMBL" id="SEL61155.1"/>
    </source>
</evidence>
<dbReference type="PANTHER" id="PTHR42894">
    <property type="entry name" value="N-(5'-PHOSPHORIBOSYL)ANTHRANILATE ISOMERASE"/>
    <property type="match status" value="1"/>
</dbReference>
<evidence type="ECO:0000256" key="9">
    <source>
        <dbReference type="ARBA" id="ARBA00023235"/>
    </source>
</evidence>
<evidence type="ECO:0000256" key="1">
    <source>
        <dbReference type="ARBA" id="ARBA00001164"/>
    </source>
</evidence>
<comment type="catalytic activity">
    <reaction evidence="1 10">
        <text>N-(5-phospho-beta-D-ribosyl)anthranilate = 1-(2-carboxyphenylamino)-1-deoxy-D-ribulose 5-phosphate</text>
        <dbReference type="Rhea" id="RHEA:21540"/>
        <dbReference type="ChEBI" id="CHEBI:18277"/>
        <dbReference type="ChEBI" id="CHEBI:58613"/>
        <dbReference type="EC" id="5.3.1.24"/>
    </reaction>
</comment>
<dbReference type="HAMAP" id="MF_00135">
    <property type="entry name" value="PRAI"/>
    <property type="match status" value="1"/>
</dbReference>
<dbReference type="NCBIfam" id="NF002298">
    <property type="entry name" value="PRK01222.1-4"/>
    <property type="match status" value="1"/>
</dbReference>